<evidence type="ECO:0000313" key="3">
    <source>
        <dbReference type="Proteomes" id="UP001333996"/>
    </source>
</evidence>
<dbReference type="EMBL" id="JAYWVC010000033">
    <property type="protein sequence ID" value="MED7822956.1"/>
    <property type="molecule type" value="Genomic_DNA"/>
</dbReference>
<evidence type="ECO:0000256" key="1">
    <source>
        <dbReference type="SAM" id="MobiDB-lite"/>
    </source>
</evidence>
<name>A0ABU7FFN7_9ACTN</name>
<organism evidence="2 3">
    <name type="scientific">Streptomyces chiangmaiensis</name>
    <dbReference type="NCBI Taxonomy" id="766497"/>
    <lineage>
        <taxon>Bacteria</taxon>
        <taxon>Bacillati</taxon>
        <taxon>Actinomycetota</taxon>
        <taxon>Actinomycetes</taxon>
        <taxon>Kitasatosporales</taxon>
        <taxon>Streptomycetaceae</taxon>
        <taxon>Streptomyces</taxon>
    </lineage>
</organism>
<gene>
    <name evidence="2" type="ORF">VXC91_13440</name>
</gene>
<sequence length="175" mass="18779">MESKGGDRSDDTDGTGAAGGDAEAEAEADRLTRLLGGLLIELGEKVREAGLEGVRILTDEEVQRVNVSWYRTGWEEHSRAVHPSQEPTGPHAPGHPADLDPSAAGRLLSFPESPGYPAASHPLPIVGAGEAQIRELMPHRRRSTDGGQGRERSRVRARGRQPEGHESAEARDADE</sequence>
<feature type="region of interest" description="Disordered" evidence="1">
    <location>
        <begin position="76"/>
        <end position="175"/>
    </location>
</feature>
<feature type="region of interest" description="Disordered" evidence="1">
    <location>
        <begin position="1"/>
        <end position="26"/>
    </location>
</feature>
<dbReference type="RefSeq" id="WP_329507382.1">
    <property type="nucleotide sequence ID" value="NZ_BAAAYZ010000019.1"/>
</dbReference>
<comment type="caution">
    <text evidence="2">The sequence shown here is derived from an EMBL/GenBank/DDBJ whole genome shotgun (WGS) entry which is preliminary data.</text>
</comment>
<evidence type="ECO:0000313" key="2">
    <source>
        <dbReference type="EMBL" id="MED7822956.1"/>
    </source>
</evidence>
<proteinExistence type="predicted"/>
<accession>A0ABU7FFN7</accession>
<feature type="compositionally biased region" description="Basic and acidic residues" evidence="1">
    <location>
        <begin position="1"/>
        <end position="11"/>
    </location>
</feature>
<keyword evidence="3" id="KW-1185">Reference proteome</keyword>
<reference evidence="2" key="1">
    <citation type="submission" date="2024-01" db="EMBL/GenBank/DDBJ databases">
        <title>First draft genome sequence data of TA4-1, the type strain of Gram-positive actinobacterium Streptomyces chiangmaiensis.</title>
        <authorList>
            <person name="Yasawong M."/>
            <person name="Nantapong N."/>
        </authorList>
    </citation>
    <scope>NUCLEOTIDE SEQUENCE</scope>
    <source>
        <strain evidence="2">TA4-1</strain>
    </source>
</reference>
<feature type="compositionally biased region" description="Basic and acidic residues" evidence="1">
    <location>
        <begin position="148"/>
        <end position="175"/>
    </location>
</feature>
<dbReference type="Proteomes" id="UP001333996">
    <property type="component" value="Unassembled WGS sequence"/>
</dbReference>
<protein>
    <submittedName>
        <fullName evidence="2">Uncharacterized protein</fullName>
    </submittedName>
</protein>